<dbReference type="PIRSF" id="PIRSF000538">
    <property type="entry name" value="GlpK"/>
    <property type="match status" value="1"/>
</dbReference>
<evidence type="ECO:0000313" key="5">
    <source>
        <dbReference type="EMBL" id="RUS68756.1"/>
    </source>
</evidence>
<comment type="similarity">
    <text evidence="1">Belongs to the FGGY kinase family.</text>
</comment>
<dbReference type="AlphaFoldDB" id="A0A3S1B0C4"/>
<keyword evidence="6" id="KW-1185">Reference proteome</keyword>
<evidence type="ECO:0000256" key="1">
    <source>
        <dbReference type="ARBA" id="ARBA00009156"/>
    </source>
</evidence>
<dbReference type="Pfam" id="PF00370">
    <property type="entry name" value="FGGY_N"/>
    <property type="match status" value="1"/>
</dbReference>
<dbReference type="OrthoDB" id="10264182at2759"/>
<protein>
    <recommendedName>
        <fullName evidence="4">Carbohydrate kinase FGGY N-terminal domain-containing protein</fullName>
    </recommendedName>
</protein>
<evidence type="ECO:0000313" key="6">
    <source>
        <dbReference type="Proteomes" id="UP000271974"/>
    </source>
</evidence>
<accession>A0A3S1B0C4</accession>
<dbReference type="GO" id="GO:0006071">
    <property type="term" value="P:glycerol metabolic process"/>
    <property type="evidence" value="ECO:0007669"/>
    <property type="project" value="TreeGrafter"/>
</dbReference>
<dbReference type="PANTHER" id="PTHR10196:SF67">
    <property type="entry name" value="SEDOHEPTULOKINASE"/>
    <property type="match status" value="1"/>
</dbReference>
<proteinExistence type="inferred from homology"/>
<dbReference type="GO" id="GO:0005829">
    <property type="term" value="C:cytosol"/>
    <property type="evidence" value="ECO:0007669"/>
    <property type="project" value="TreeGrafter"/>
</dbReference>
<keyword evidence="2" id="KW-0808">Transferase</keyword>
<evidence type="ECO:0000256" key="3">
    <source>
        <dbReference type="ARBA" id="ARBA00022777"/>
    </source>
</evidence>
<dbReference type="InterPro" id="IPR018484">
    <property type="entry name" value="FGGY_N"/>
</dbReference>
<name>A0A3S1B0C4_ELYCH</name>
<gene>
    <name evidence="5" type="ORF">EGW08_023482</name>
</gene>
<dbReference type="EMBL" id="RQTK01002036">
    <property type="protein sequence ID" value="RUS68756.1"/>
    <property type="molecule type" value="Genomic_DNA"/>
</dbReference>
<dbReference type="Proteomes" id="UP000271974">
    <property type="component" value="Unassembled WGS sequence"/>
</dbReference>
<dbReference type="PANTHER" id="PTHR10196">
    <property type="entry name" value="SUGAR KINASE"/>
    <property type="match status" value="1"/>
</dbReference>
<reference evidence="5 6" key="1">
    <citation type="submission" date="2019-01" db="EMBL/GenBank/DDBJ databases">
        <title>A draft genome assembly of the solar-powered sea slug Elysia chlorotica.</title>
        <authorList>
            <person name="Cai H."/>
            <person name="Li Q."/>
            <person name="Fang X."/>
            <person name="Li J."/>
            <person name="Curtis N.E."/>
            <person name="Altenburger A."/>
            <person name="Shibata T."/>
            <person name="Feng M."/>
            <person name="Maeda T."/>
            <person name="Schwartz J.A."/>
            <person name="Shigenobu S."/>
            <person name="Lundholm N."/>
            <person name="Nishiyama T."/>
            <person name="Yang H."/>
            <person name="Hasebe M."/>
            <person name="Li S."/>
            <person name="Pierce S.K."/>
            <person name="Wang J."/>
        </authorList>
    </citation>
    <scope>NUCLEOTIDE SEQUENCE [LARGE SCALE GENOMIC DNA]</scope>
    <source>
        <strain evidence="5">EC2010</strain>
        <tissue evidence="5">Whole organism of an adult</tissue>
    </source>
</reference>
<keyword evidence="3" id="KW-0418">Kinase</keyword>
<dbReference type="SUPFAM" id="SSF53067">
    <property type="entry name" value="Actin-like ATPase domain"/>
    <property type="match status" value="1"/>
</dbReference>
<evidence type="ECO:0000259" key="4">
    <source>
        <dbReference type="Pfam" id="PF00370"/>
    </source>
</evidence>
<organism evidence="5 6">
    <name type="scientific">Elysia chlorotica</name>
    <name type="common">Eastern emerald elysia</name>
    <name type="synonym">Sea slug</name>
    <dbReference type="NCBI Taxonomy" id="188477"/>
    <lineage>
        <taxon>Eukaryota</taxon>
        <taxon>Metazoa</taxon>
        <taxon>Spiralia</taxon>
        <taxon>Lophotrochozoa</taxon>
        <taxon>Mollusca</taxon>
        <taxon>Gastropoda</taxon>
        <taxon>Heterobranchia</taxon>
        <taxon>Euthyneura</taxon>
        <taxon>Panpulmonata</taxon>
        <taxon>Sacoglossa</taxon>
        <taxon>Placobranchoidea</taxon>
        <taxon>Plakobranchidae</taxon>
        <taxon>Elysia</taxon>
    </lineage>
</organism>
<feature type="domain" description="Carbohydrate kinase FGGY N-terminal" evidence="4">
    <location>
        <begin position="8"/>
        <end position="253"/>
    </location>
</feature>
<sequence>MADKETEYWLGIDLGTTSVKVVVLDFDGNVLNSESRPTFADVASDEGDSGYEQDPSKILTVAEDVIHAVTSPYKGDFRGVGITGQMHGVMLWSEAQNSTKSPPGTKNIPHHSNLYTWRDQRCSPEFLGSLPKQSDSHQTLSTGYGCATLFWLSQHRQALIKDHGSCGTVMDYLVFKLCGLNHPITSDQLAASFGYFNKDKSSWDEVLMLDGDFPHHLLPHIIPAGRVVGNTTEVLGLPEGIPVFVAMGDVQCAMQAVLSSPHDAVVNISTSIQLGFAVPKEKKSKIAETSPACISFFPYFNDQELALFAGLNGGNVISCFAESIVQWMSDLGIASNDNAASLLPKLQKLSENQTKKTPVASKHVSSPPVINPVLFGERHNKSLRGSVSGLDYASLSNVGLLFHSLSEGVVNHLHCMVPPVYLVRQGIARLHVSGSVPTNNIIVMKRLQYLYSGQTDEVGNARCGNETGDIQYTEPKLEVVMDTRGLESVGSALGAGRVALHHSKSR</sequence>
<dbReference type="GO" id="GO:0050277">
    <property type="term" value="F:sedoheptulokinase activity"/>
    <property type="evidence" value="ECO:0007669"/>
    <property type="project" value="TreeGrafter"/>
</dbReference>
<dbReference type="InterPro" id="IPR043129">
    <property type="entry name" value="ATPase_NBD"/>
</dbReference>
<comment type="caution">
    <text evidence="5">The sequence shown here is derived from an EMBL/GenBank/DDBJ whole genome shotgun (WGS) entry which is preliminary data.</text>
</comment>
<dbReference type="Gene3D" id="3.30.420.40">
    <property type="match status" value="1"/>
</dbReference>
<evidence type="ECO:0000256" key="2">
    <source>
        <dbReference type="ARBA" id="ARBA00022679"/>
    </source>
</evidence>
<dbReference type="CDD" id="cd07777">
    <property type="entry name" value="ASKHA_NBD_FGGY_SHK"/>
    <property type="match status" value="1"/>
</dbReference>
<dbReference type="InterPro" id="IPR000577">
    <property type="entry name" value="Carb_kinase_FGGY"/>
</dbReference>
<dbReference type="STRING" id="188477.A0A3S1B0C4"/>